<feature type="region of interest" description="Disordered" evidence="1">
    <location>
        <begin position="60"/>
        <end position="90"/>
    </location>
</feature>
<organism evidence="2 3">
    <name type="scientific">Mycena chlorophos</name>
    <name type="common">Agaric fungus</name>
    <name type="synonym">Agaricus chlorophos</name>
    <dbReference type="NCBI Taxonomy" id="658473"/>
    <lineage>
        <taxon>Eukaryota</taxon>
        <taxon>Fungi</taxon>
        <taxon>Dikarya</taxon>
        <taxon>Basidiomycota</taxon>
        <taxon>Agaricomycotina</taxon>
        <taxon>Agaricomycetes</taxon>
        <taxon>Agaricomycetidae</taxon>
        <taxon>Agaricales</taxon>
        <taxon>Marasmiineae</taxon>
        <taxon>Mycenaceae</taxon>
        <taxon>Mycena</taxon>
    </lineage>
</organism>
<dbReference type="EMBL" id="DF842052">
    <property type="protein sequence ID" value="GAT46005.1"/>
    <property type="molecule type" value="Genomic_DNA"/>
</dbReference>
<evidence type="ECO:0000313" key="2">
    <source>
        <dbReference type="EMBL" id="GAT46005.1"/>
    </source>
</evidence>
<feature type="non-terminal residue" evidence="2">
    <location>
        <position position="310"/>
    </location>
</feature>
<sequence length="310" mass="34546">MAAGHSTDDRAFIESLAFGLLMDFTKTIYAESHVFTHPELLQWNWINVADLRAFVAARTGPPPVPPPTRIKIEEAPALPPAEQPPEPPRVNWRIVKENGAVVMDLCSDSETETEPGKGRTSTRAPHAPPRRKSPKITEIDDDDGVPTSERNLRSSSLPPDSEMIWEVDAKYASLYPSSPLDYLAGMSSSPTSTPKVLASIPKRASVPEMEDSGDNGPRAPPGHRKPHDFNQYTDWQESATEWGDKKIKSFIRPANFKFTSHTSKTVEQVEYLFDPPPYHPNHRVPTATIVDLDHPKYDNVYALRSSEDAD</sequence>
<name>A0ABQ0L514_MYCCL</name>
<feature type="region of interest" description="Disordered" evidence="1">
    <location>
        <begin position="204"/>
        <end position="236"/>
    </location>
</feature>
<feature type="compositionally biased region" description="Pro residues" evidence="1">
    <location>
        <begin position="77"/>
        <end position="88"/>
    </location>
</feature>
<protein>
    <submittedName>
        <fullName evidence="2">Uncharacterized protein</fullName>
    </submittedName>
</protein>
<reference evidence="2" key="1">
    <citation type="submission" date="2014-09" db="EMBL/GenBank/DDBJ databases">
        <title>Genome sequence of the luminous mushroom Mycena chlorophos for searching fungal bioluminescence genes.</title>
        <authorList>
            <person name="Tanaka Y."/>
            <person name="Kasuga D."/>
            <person name="Oba Y."/>
            <person name="Hase S."/>
            <person name="Sato K."/>
            <person name="Oba Y."/>
            <person name="Sakakibara Y."/>
        </authorList>
    </citation>
    <scope>NUCLEOTIDE SEQUENCE</scope>
</reference>
<keyword evidence="3" id="KW-1185">Reference proteome</keyword>
<evidence type="ECO:0000256" key="1">
    <source>
        <dbReference type="SAM" id="MobiDB-lite"/>
    </source>
</evidence>
<evidence type="ECO:0000313" key="3">
    <source>
        <dbReference type="Proteomes" id="UP000815677"/>
    </source>
</evidence>
<dbReference type="Proteomes" id="UP000815677">
    <property type="component" value="Unassembled WGS sequence"/>
</dbReference>
<accession>A0ABQ0L514</accession>
<gene>
    <name evidence="2" type="ORF">MCHLO_03552</name>
</gene>
<feature type="region of interest" description="Disordered" evidence="1">
    <location>
        <begin position="107"/>
        <end position="159"/>
    </location>
</feature>
<proteinExistence type="predicted"/>